<evidence type="ECO:0000313" key="1">
    <source>
        <dbReference type="EMBL" id="KAJ9123911.1"/>
    </source>
</evidence>
<proteinExistence type="predicted"/>
<dbReference type="EMBL" id="JASBWU010000002">
    <property type="protein sequence ID" value="KAJ9123911.1"/>
    <property type="molecule type" value="Genomic_DNA"/>
</dbReference>
<sequence length="813" mass="87293">MSTSPAAPPSTANDSTATLTTASSSAQTMSTAVSSQKLQDPYKSALNPLDRVIDTGSGRILCIADIRGDYKRLNKLVEEHDAVAVIHTGDFGFLDGNSPSRMASRILRHVLLYNPLISPATRQSYLSMQHGPELFSKLNPDPSKPSSFQLSQLGALLSGELELSVPVFPVYGPLEDIRVLEKFRTGEYEVKNLCVLDESMTRSIEIGGLKLRLFGLGGGLQMHRIFDNGEGNGTIAGGNGTIWTTALQIGELVDTAERVYDPSETRILVTHGSIGRDSLLGQVALAVKADLTLSGALHFRFVGSYNDYSVLPDHDSLRAKYEKSQKLFTEVYESARIQLEQYMLPDQRDYLQKALKVANKIPGGAVVNGKPSQPIDSDEEQAWKNCWNWNLSEASFGQLILDIRDGRVSARTYSQGLNFGYRRHQQTQTPQTAKENVPNKINLPQQTNPSQHSTPATQPSQASFSKLGQLPRKPIPTGPQRNQSQTAPVRSSLAQNFAGSTKSDAAPNGTAGGKSMTATMETTQPTGSQGGSVYIEGAERGFLRRTERERGERPVRGTARNTQSRINGSGPATAAPSSAPRPPSDGNKAEDSAPTTTAHPTASTEPTKDAPAATSVEESNEANADSSAAPTRTERVDDGWAAAPSVGDATGLPAPRASRLVEKNPHTLYVKGLPQPCTDDELRALWKEDVRSKITKTKIPVHPNGQNKDYGYVEFGSDEDMQAALTNNAGVSRRRQTFTRAVLITDLLSQAINGTPLSVTVSNPPPETGNRRGGFGGRGRGAPSGGPRGNSGRGGFERRGSHRGARTGNSTSA</sequence>
<organism evidence="1 2">
    <name type="scientific">Naganishia vaughanmartiniae</name>
    <dbReference type="NCBI Taxonomy" id="1424756"/>
    <lineage>
        <taxon>Eukaryota</taxon>
        <taxon>Fungi</taxon>
        <taxon>Dikarya</taxon>
        <taxon>Basidiomycota</taxon>
        <taxon>Agaricomycotina</taxon>
        <taxon>Tremellomycetes</taxon>
        <taxon>Filobasidiales</taxon>
        <taxon>Filobasidiaceae</taxon>
        <taxon>Naganishia</taxon>
    </lineage>
</organism>
<gene>
    <name evidence="1" type="ORF">QFC22_000701</name>
</gene>
<accession>A0ACC2XLK4</accession>
<keyword evidence="2" id="KW-1185">Reference proteome</keyword>
<protein>
    <submittedName>
        <fullName evidence="1">Uncharacterized protein</fullName>
    </submittedName>
</protein>
<reference evidence="1" key="1">
    <citation type="submission" date="2023-04" db="EMBL/GenBank/DDBJ databases">
        <title>Draft Genome sequencing of Naganishia species isolated from polar environments using Oxford Nanopore Technology.</title>
        <authorList>
            <person name="Leo P."/>
            <person name="Venkateswaran K."/>
        </authorList>
    </citation>
    <scope>NUCLEOTIDE SEQUENCE</scope>
    <source>
        <strain evidence="1">MNA-CCFEE 5425</strain>
    </source>
</reference>
<name>A0ACC2XLK4_9TREE</name>
<evidence type="ECO:0000313" key="2">
    <source>
        <dbReference type="Proteomes" id="UP001243375"/>
    </source>
</evidence>
<comment type="caution">
    <text evidence="1">The sequence shown here is derived from an EMBL/GenBank/DDBJ whole genome shotgun (WGS) entry which is preliminary data.</text>
</comment>
<dbReference type="Proteomes" id="UP001243375">
    <property type="component" value="Unassembled WGS sequence"/>
</dbReference>